<keyword evidence="1" id="KW-0560">Oxidoreductase</keyword>
<evidence type="ECO:0000313" key="4">
    <source>
        <dbReference type="Proteomes" id="UP000704176"/>
    </source>
</evidence>
<dbReference type="Gene3D" id="3.30.9.10">
    <property type="entry name" value="D-Amino Acid Oxidase, subunit A, domain 2"/>
    <property type="match status" value="1"/>
</dbReference>
<name>A0ABS7VJZ9_9HYPH</name>
<dbReference type="Gene3D" id="3.50.50.60">
    <property type="entry name" value="FAD/NAD(P)-binding domain"/>
    <property type="match status" value="2"/>
</dbReference>
<comment type="caution">
    <text evidence="3">The sequence shown here is derived from an EMBL/GenBank/DDBJ whole genome shotgun (WGS) entry which is preliminary data.</text>
</comment>
<dbReference type="Pfam" id="PF01266">
    <property type="entry name" value="DAO"/>
    <property type="match status" value="1"/>
</dbReference>
<accession>A0ABS7VJZ9</accession>
<proteinExistence type="predicted"/>
<evidence type="ECO:0000259" key="2">
    <source>
        <dbReference type="Pfam" id="PF01266"/>
    </source>
</evidence>
<protein>
    <submittedName>
        <fullName evidence="3">FAD-binding oxidoreductase</fullName>
    </submittedName>
</protein>
<dbReference type="InterPro" id="IPR006076">
    <property type="entry name" value="FAD-dep_OxRdtase"/>
</dbReference>
<sequence>MRITIIGAGIVGLATAHALLDQGHAVTLVDPGGKQGRPTDGNAGWIAHTDIMPLASPKVWRNLPRWLMDPLGPLAIRPGYLPHLAPWLMRFVLASSPARIESSITAIRAINAEALPSWKALLASLDLADHLRERGLLTVWRDRSAFQKSEDVFARQHQFGIAVEALASEDVARIEPALQNVEAAVLYPEICHVSDPAILASELLKLALARGAVQVAEQAVAVDPKDDIVHVHTDGDVKNVTSDRIVIAAGIWSRSLAQQLGDRILLDTERGYNATFPKGTFGLGRPVMFEGEGFVTTPLDTGDRVGGAVEFAGTQAPPNHRRTDAILQRLKRFLPHLDETQPAKRWMGFRPSLPDSLPVIGPASMDRRILYAFGHGHHGLTQAAVTARMAAAMIDGRSSPVDPTPFAAQRFWR</sequence>
<dbReference type="SUPFAM" id="SSF51905">
    <property type="entry name" value="FAD/NAD(P)-binding domain"/>
    <property type="match status" value="1"/>
</dbReference>
<dbReference type="PANTHER" id="PTHR13847:SF289">
    <property type="entry name" value="GLYCINE OXIDASE"/>
    <property type="match status" value="1"/>
</dbReference>
<dbReference type="SUPFAM" id="SSF54373">
    <property type="entry name" value="FAD-linked reductases, C-terminal domain"/>
    <property type="match status" value="1"/>
</dbReference>
<reference evidence="3 4" key="1">
    <citation type="submission" date="2021-09" db="EMBL/GenBank/DDBJ databases">
        <title>The complete genome sequence of a new microorganism.</title>
        <authorList>
            <person name="Zi Z."/>
        </authorList>
    </citation>
    <scope>NUCLEOTIDE SEQUENCE [LARGE SCALE GENOMIC DNA]</scope>
    <source>
        <strain evidence="3 4">WGZ8</strain>
    </source>
</reference>
<dbReference type="EMBL" id="JAIRBM010000003">
    <property type="protein sequence ID" value="MBZ6075549.1"/>
    <property type="molecule type" value="Genomic_DNA"/>
</dbReference>
<feature type="domain" description="FAD dependent oxidoreductase" evidence="2">
    <location>
        <begin position="2"/>
        <end position="393"/>
    </location>
</feature>
<dbReference type="RefSeq" id="WP_224311627.1">
    <property type="nucleotide sequence ID" value="NZ_JAIRBM010000003.1"/>
</dbReference>
<dbReference type="Proteomes" id="UP000704176">
    <property type="component" value="Unassembled WGS sequence"/>
</dbReference>
<evidence type="ECO:0000313" key="3">
    <source>
        <dbReference type="EMBL" id="MBZ6075549.1"/>
    </source>
</evidence>
<dbReference type="InterPro" id="IPR036188">
    <property type="entry name" value="FAD/NAD-bd_sf"/>
</dbReference>
<dbReference type="PANTHER" id="PTHR13847">
    <property type="entry name" value="SARCOSINE DEHYDROGENASE-RELATED"/>
    <property type="match status" value="1"/>
</dbReference>
<evidence type="ECO:0000256" key="1">
    <source>
        <dbReference type="ARBA" id="ARBA00023002"/>
    </source>
</evidence>
<organism evidence="3 4">
    <name type="scientific">Microvirga puerhi</name>
    <dbReference type="NCBI Taxonomy" id="2876078"/>
    <lineage>
        <taxon>Bacteria</taxon>
        <taxon>Pseudomonadati</taxon>
        <taxon>Pseudomonadota</taxon>
        <taxon>Alphaproteobacteria</taxon>
        <taxon>Hyphomicrobiales</taxon>
        <taxon>Methylobacteriaceae</taxon>
        <taxon>Microvirga</taxon>
    </lineage>
</organism>
<keyword evidence="4" id="KW-1185">Reference proteome</keyword>
<gene>
    <name evidence="3" type="ORF">K9B37_04495</name>
</gene>